<evidence type="ECO:0008006" key="12">
    <source>
        <dbReference type="Google" id="ProtNLM"/>
    </source>
</evidence>
<evidence type="ECO:0000256" key="2">
    <source>
        <dbReference type="ARBA" id="ARBA00005179"/>
    </source>
</evidence>
<dbReference type="PRINTS" id="PR00385">
    <property type="entry name" value="P450"/>
</dbReference>
<keyword evidence="7" id="KW-0503">Monooxygenase</keyword>
<accession>A0A8H6YKD8</accession>
<evidence type="ECO:0000256" key="1">
    <source>
        <dbReference type="ARBA" id="ARBA00001971"/>
    </source>
</evidence>
<comment type="caution">
    <text evidence="10">The sequence shown here is derived from an EMBL/GenBank/DDBJ whole genome shotgun (WGS) entry which is preliminary data.</text>
</comment>
<feature type="binding site" description="axial binding residue" evidence="8">
    <location>
        <position position="534"/>
    </location>
    <ligand>
        <name>heme</name>
        <dbReference type="ChEBI" id="CHEBI:30413"/>
    </ligand>
    <ligandPart>
        <name>Fe</name>
        <dbReference type="ChEBI" id="CHEBI:18248"/>
    </ligandPart>
</feature>
<gene>
    <name evidence="10" type="ORF">MVEN_00792900</name>
</gene>
<evidence type="ECO:0000256" key="8">
    <source>
        <dbReference type="PIRSR" id="PIRSR602401-1"/>
    </source>
</evidence>
<dbReference type="Pfam" id="PF00067">
    <property type="entry name" value="p450"/>
    <property type="match status" value="1"/>
</dbReference>
<dbReference type="PRINTS" id="PR00463">
    <property type="entry name" value="EP450I"/>
</dbReference>
<dbReference type="AlphaFoldDB" id="A0A8H6YKD8"/>
<keyword evidence="6 8" id="KW-0408">Iron</keyword>
<keyword evidence="11" id="KW-1185">Reference proteome</keyword>
<keyword evidence="8" id="KW-0349">Heme</keyword>
<dbReference type="OrthoDB" id="6692864at2759"/>
<comment type="cofactor">
    <cofactor evidence="1 8">
        <name>heme</name>
        <dbReference type="ChEBI" id="CHEBI:30413"/>
    </cofactor>
</comment>
<keyword evidence="9" id="KW-0812">Transmembrane</keyword>
<dbReference type="PANTHER" id="PTHR24305:SF187">
    <property type="entry name" value="P450, PUTATIVE (EUROFUNG)-RELATED"/>
    <property type="match status" value="1"/>
</dbReference>
<evidence type="ECO:0000256" key="6">
    <source>
        <dbReference type="ARBA" id="ARBA00023004"/>
    </source>
</evidence>
<evidence type="ECO:0000313" key="10">
    <source>
        <dbReference type="EMBL" id="KAF7360614.1"/>
    </source>
</evidence>
<dbReference type="GO" id="GO:0004497">
    <property type="term" value="F:monooxygenase activity"/>
    <property type="evidence" value="ECO:0007669"/>
    <property type="project" value="UniProtKB-KW"/>
</dbReference>
<keyword evidence="4 8" id="KW-0479">Metal-binding</keyword>
<dbReference type="InterPro" id="IPR050121">
    <property type="entry name" value="Cytochrome_P450_monoxygenase"/>
</dbReference>
<dbReference type="GO" id="GO:0020037">
    <property type="term" value="F:heme binding"/>
    <property type="evidence" value="ECO:0007669"/>
    <property type="project" value="InterPro"/>
</dbReference>
<sequence length="596" mass="67511">MQRPPPSDGASMKRAWCPPYSGPSGLYVRPFLDTIKGCQSSTPTFRLLDIKPTPAYIMLLIWAATTLGLINHLLFHRYEPSSANIPLLLLAIEPIVLLLLIGGPFSSARLLWSYFVFMGSLSLSIIAYRLSPFHPLAQIPGPAIGKVTKLWSLWKAWLGYKYLYHKKLHDTYGPYVRTGPNEISVIDAVAVGQIFMKGGLDKGRYYETGRHRSTPPSIVSLVGEAHTAKRRVWNRGMTSAAIREYEPLVAKRASQLVSRLREHEIVDLVCWFDLFAFDLMGDLAFGGGFEMLRDGRDVDGVGERIRVFTRASDIAGHIPWIVNTLHLFPQVGRIIQEFNNFGRGLAIQRMEKTVVDRKDLWYHLTDEAGHEKEKPTLETVAADGIVAIVAASDTTASTLSSLVWFLLSNPEYYRRVQQELDTVITDGDDPFDVNRHQELQFLSACINETLRLHPPVPSNGGSRQVHLNECGRNIAGRFIPKGTSVYTPQYSLHRNPDYFSYPDQFLPDRWLPDSKFERHDTSAFIPFSLGPANCVGQKFAKRELFMVLSVLFKSFDLRFEDGFNSEAWPMGRRDYFVVTRGPLRVNLTPRYRNARV</sequence>
<dbReference type="EMBL" id="JACAZI010000005">
    <property type="protein sequence ID" value="KAF7360614.1"/>
    <property type="molecule type" value="Genomic_DNA"/>
</dbReference>
<protein>
    <recommendedName>
        <fullName evidence="12">Cytochrome P450</fullName>
    </recommendedName>
</protein>
<feature type="transmembrane region" description="Helical" evidence="9">
    <location>
        <begin position="111"/>
        <end position="130"/>
    </location>
</feature>
<dbReference type="CDD" id="cd11061">
    <property type="entry name" value="CYP67-like"/>
    <property type="match status" value="1"/>
</dbReference>
<evidence type="ECO:0000256" key="9">
    <source>
        <dbReference type="SAM" id="Phobius"/>
    </source>
</evidence>
<evidence type="ECO:0000256" key="3">
    <source>
        <dbReference type="ARBA" id="ARBA00010617"/>
    </source>
</evidence>
<dbReference type="PANTHER" id="PTHR24305">
    <property type="entry name" value="CYTOCHROME P450"/>
    <property type="match status" value="1"/>
</dbReference>
<keyword evidence="9" id="KW-0472">Membrane</keyword>
<reference evidence="10" key="1">
    <citation type="submission" date="2020-05" db="EMBL/GenBank/DDBJ databases">
        <title>Mycena genomes resolve the evolution of fungal bioluminescence.</title>
        <authorList>
            <person name="Tsai I.J."/>
        </authorList>
    </citation>
    <scope>NUCLEOTIDE SEQUENCE</scope>
    <source>
        <strain evidence="10">CCC161011</strain>
    </source>
</reference>
<evidence type="ECO:0000256" key="4">
    <source>
        <dbReference type="ARBA" id="ARBA00022723"/>
    </source>
</evidence>
<dbReference type="InterPro" id="IPR036396">
    <property type="entry name" value="Cyt_P450_sf"/>
</dbReference>
<feature type="transmembrane region" description="Helical" evidence="9">
    <location>
        <begin position="87"/>
        <end position="105"/>
    </location>
</feature>
<dbReference type="InterPro" id="IPR002401">
    <property type="entry name" value="Cyt_P450_E_grp-I"/>
</dbReference>
<proteinExistence type="inferred from homology"/>
<dbReference type="GO" id="GO:0016705">
    <property type="term" value="F:oxidoreductase activity, acting on paired donors, with incorporation or reduction of molecular oxygen"/>
    <property type="evidence" value="ECO:0007669"/>
    <property type="project" value="InterPro"/>
</dbReference>
<organism evidence="10 11">
    <name type="scientific">Mycena venus</name>
    <dbReference type="NCBI Taxonomy" id="2733690"/>
    <lineage>
        <taxon>Eukaryota</taxon>
        <taxon>Fungi</taxon>
        <taxon>Dikarya</taxon>
        <taxon>Basidiomycota</taxon>
        <taxon>Agaricomycotina</taxon>
        <taxon>Agaricomycetes</taxon>
        <taxon>Agaricomycetidae</taxon>
        <taxon>Agaricales</taxon>
        <taxon>Marasmiineae</taxon>
        <taxon>Mycenaceae</taxon>
        <taxon>Mycena</taxon>
    </lineage>
</organism>
<keyword evidence="9" id="KW-1133">Transmembrane helix</keyword>
<name>A0A8H6YKD8_9AGAR</name>
<evidence type="ECO:0000313" key="11">
    <source>
        <dbReference type="Proteomes" id="UP000620124"/>
    </source>
</evidence>
<feature type="transmembrane region" description="Helical" evidence="9">
    <location>
        <begin position="55"/>
        <end position="75"/>
    </location>
</feature>
<evidence type="ECO:0000256" key="5">
    <source>
        <dbReference type="ARBA" id="ARBA00023002"/>
    </source>
</evidence>
<keyword evidence="5" id="KW-0560">Oxidoreductase</keyword>
<dbReference type="SUPFAM" id="SSF48264">
    <property type="entry name" value="Cytochrome P450"/>
    <property type="match status" value="1"/>
</dbReference>
<dbReference type="InterPro" id="IPR001128">
    <property type="entry name" value="Cyt_P450"/>
</dbReference>
<comment type="similarity">
    <text evidence="3">Belongs to the cytochrome P450 family.</text>
</comment>
<dbReference type="GO" id="GO:0005506">
    <property type="term" value="F:iron ion binding"/>
    <property type="evidence" value="ECO:0007669"/>
    <property type="project" value="InterPro"/>
</dbReference>
<comment type="pathway">
    <text evidence="2">Secondary metabolite biosynthesis.</text>
</comment>
<dbReference type="Gene3D" id="1.10.630.10">
    <property type="entry name" value="Cytochrome P450"/>
    <property type="match status" value="1"/>
</dbReference>
<dbReference type="Proteomes" id="UP000620124">
    <property type="component" value="Unassembled WGS sequence"/>
</dbReference>
<evidence type="ECO:0000256" key="7">
    <source>
        <dbReference type="ARBA" id="ARBA00023033"/>
    </source>
</evidence>